<reference evidence="2 3" key="1">
    <citation type="submission" date="2018-03" db="EMBL/GenBank/DDBJ databases">
        <title>Draft Genome Sequences of the Obligatory Marine Myxobacteria Enhygromyxa salina SWB005.</title>
        <authorList>
            <person name="Poehlein A."/>
            <person name="Moghaddam J.A."/>
            <person name="Harms H."/>
            <person name="Alanjari M."/>
            <person name="Koenig G.M."/>
            <person name="Daniel R."/>
            <person name="Schaeberle T.F."/>
        </authorList>
    </citation>
    <scope>NUCLEOTIDE SEQUENCE [LARGE SCALE GENOMIC DNA]</scope>
    <source>
        <strain evidence="2 3">SWB005</strain>
    </source>
</reference>
<accession>A0A2S9XJ04</accession>
<keyword evidence="3" id="KW-1185">Reference proteome</keyword>
<comment type="caution">
    <text evidence="2">The sequence shown here is derived from an EMBL/GenBank/DDBJ whole genome shotgun (WGS) entry which is preliminary data.</text>
</comment>
<feature type="compositionally biased region" description="Gly residues" evidence="1">
    <location>
        <begin position="539"/>
        <end position="556"/>
    </location>
</feature>
<sequence length="602" mass="64203">MTPALDLRPSPRPWVALLAPALVAAPVVAAPLVALIPGTADACGGTFCDNTNVPMAVDQRGEDILFVQDGPEIEVHVRIQYEGEAEHFAWLVPLRAIPDISVGSDALFGQLGFASAPAWRTNESYACPDEDPGSGGGLTFVPEDDFAGASEPDVVIEETVGAFEVVVLQGGTVAGVMQFLADNDYEQDMAAAPILQEYLDEGFLFAAVKLTAAAEVADIHPLVFRMLGDEPCVPLRLTRIAAEPDMGVRAYFLGQHRWAPLNYHHVELNTLAFPWSEINGDNTSRAAYTEQLSLAVDEAGGRAFATDYAGSSDIVGTDGVYENYWDESAFIGVDPITAIALIDDQNLNRHPLIQPLLMQFIPPPDGLDAADFWNSIELYADQIDQGAWDSEAFAAALAERIIEPGLHAVDLLDAWPYLTRLVTTISPEEMTLDPIFIETPDLPEVSNFKTAEGLNLCGEQGSRYMVPWGENPVPVCLGEQQYQWPELLSQRPTRRIEKIAPMGPPQVIEDFTAEIVDDWTAHQVEAGCADPGGDEGGDGGEGGEAGADAGGEGEAGGASLNGRGAMAGCACRASEDSPLGVALGLLGLAFVGGATRRRGERS</sequence>
<feature type="region of interest" description="Disordered" evidence="1">
    <location>
        <begin position="527"/>
        <end position="556"/>
    </location>
</feature>
<dbReference type="Pfam" id="PF10092">
    <property type="entry name" value="DUF2330"/>
    <property type="match status" value="1"/>
</dbReference>
<dbReference type="AlphaFoldDB" id="A0A2S9XJ04"/>
<proteinExistence type="predicted"/>
<protein>
    <recommendedName>
        <fullName evidence="4">DUF2330 domain-containing protein</fullName>
    </recommendedName>
</protein>
<dbReference type="Proteomes" id="UP000237968">
    <property type="component" value="Unassembled WGS sequence"/>
</dbReference>
<dbReference type="EMBL" id="PVNK01000207">
    <property type="protein sequence ID" value="PRP92661.1"/>
    <property type="molecule type" value="Genomic_DNA"/>
</dbReference>
<evidence type="ECO:0000256" key="1">
    <source>
        <dbReference type="SAM" id="MobiDB-lite"/>
    </source>
</evidence>
<evidence type="ECO:0008006" key="4">
    <source>
        <dbReference type="Google" id="ProtNLM"/>
    </source>
</evidence>
<dbReference type="InterPro" id="IPR019283">
    <property type="entry name" value="DUF2330"/>
</dbReference>
<evidence type="ECO:0000313" key="3">
    <source>
        <dbReference type="Proteomes" id="UP000237968"/>
    </source>
</evidence>
<gene>
    <name evidence="2" type="ORF">ENSA5_48430</name>
</gene>
<evidence type="ECO:0000313" key="2">
    <source>
        <dbReference type="EMBL" id="PRP92661.1"/>
    </source>
</evidence>
<dbReference type="OrthoDB" id="5484354at2"/>
<organism evidence="2 3">
    <name type="scientific">Enhygromyxa salina</name>
    <dbReference type="NCBI Taxonomy" id="215803"/>
    <lineage>
        <taxon>Bacteria</taxon>
        <taxon>Pseudomonadati</taxon>
        <taxon>Myxococcota</taxon>
        <taxon>Polyangia</taxon>
        <taxon>Nannocystales</taxon>
        <taxon>Nannocystaceae</taxon>
        <taxon>Enhygromyxa</taxon>
    </lineage>
</organism>
<name>A0A2S9XJ04_9BACT</name>